<protein>
    <recommendedName>
        <fullName evidence="2">Asl1-like glycosyl hydrolase catalytic domain-containing protein</fullName>
    </recommendedName>
</protein>
<dbReference type="InterPro" id="IPR053183">
    <property type="entry name" value="ASL1"/>
</dbReference>
<dbReference type="AlphaFoldDB" id="A0AAN9YUM5"/>
<dbReference type="GO" id="GO:0009277">
    <property type="term" value="C:fungal-type cell wall"/>
    <property type="evidence" value="ECO:0007669"/>
    <property type="project" value="TreeGrafter"/>
</dbReference>
<dbReference type="InterPro" id="IPR017853">
    <property type="entry name" value="GH"/>
</dbReference>
<dbReference type="EMBL" id="JAKJXP020000002">
    <property type="protein sequence ID" value="KAK7757611.1"/>
    <property type="molecule type" value="Genomic_DNA"/>
</dbReference>
<dbReference type="Pfam" id="PF11790">
    <property type="entry name" value="Glyco_hydro_cc"/>
    <property type="match status" value="1"/>
</dbReference>
<gene>
    <name evidence="3" type="ORF">SLS62_000626</name>
</gene>
<feature type="domain" description="Asl1-like glycosyl hydrolase catalytic" evidence="2">
    <location>
        <begin position="49"/>
        <end position="296"/>
    </location>
</feature>
<dbReference type="Proteomes" id="UP001320420">
    <property type="component" value="Unassembled WGS sequence"/>
</dbReference>
<feature type="compositionally biased region" description="Acidic residues" evidence="1">
    <location>
        <begin position="340"/>
        <end position="350"/>
    </location>
</feature>
<evidence type="ECO:0000256" key="1">
    <source>
        <dbReference type="SAM" id="MobiDB-lite"/>
    </source>
</evidence>
<organism evidence="3 4">
    <name type="scientific">Diatrype stigma</name>
    <dbReference type="NCBI Taxonomy" id="117547"/>
    <lineage>
        <taxon>Eukaryota</taxon>
        <taxon>Fungi</taxon>
        <taxon>Dikarya</taxon>
        <taxon>Ascomycota</taxon>
        <taxon>Pezizomycotina</taxon>
        <taxon>Sordariomycetes</taxon>
        <taxon>Xylariomycetidae</taxon>
        <taxon>Xylariales</taxon>
        <taxon>Diatrypaceae</taxon>
        <taxon>Diatrype</taxon>
    </lineage>
</organism>
<dbReference type="Gene3D" id="3.20.20.80">
    <property type="entry name" value="Glycosidases"/>
    <property type="match status" value="1"/>
</dbReference>
<proteinExistence type="predicted"/>
<dbReference type="GO" id="GO:0071966">
    <property type="term" value="P:fungal-type cell wall polysaccharide metabolic process"/>
    <property type="evidence" value="ECO:0007669"/>
    <property type="project" value="TreeGrafter"/>
</dbReference>
<dbReference type="SUPFAM" id="SSF51445">
    <property type="entry name" value="(Trans)glycosidases"/>
    <property type="match status" value="1"/>
</dbReference>
<comment type="caution">
    <text evidence="3">The sequence shown here is derived from an EMBL/GenBank/DDBJ whole genome shotgun (WGS) entry which is preliminary data.</text>
</comment>
<reference evidence="3 4" key="1">
    <citation type="submission" date="2024-02" db="EMBL/GenBank/DDBJ databases">
        <title>De novo assembly and annotation of 12 fungi associated with fruit tree decline syndrome in Ontario, Canada.</title>
        <authorList>
            <person name="Sulman M."/>
            <person name="Ellouze W."/>
            <person name="Ilyukhin E."/>
        </authorList>
    </citation>
    <scope>NUCLEOTIDE SEQUENCE [LARGE SCALE GENOMIC DNA]</scope>
    <source>
        <strain evidence="3 4">M11/M66-122</strain>
    </source>
</reference>
<evidence type="ECO:0000313" key="4">
    <source>
        <dbReference type="Proteomes" id="UP001320420"/>
    </source>
</evidence>
<accession>A0AAN9YUM5</accession>
<feature type="compositionally biased region" description="Acidic residues" evidence="1">
    <location>
        <begin position="317"/>
        <end position="333"/>
    </location>
</feature>
<keyword evidence="4" id="KW-1185">Reference proteome</keyword>
<dbReference type="PANTHER" id="PTHR34154:SF3">
    <property type="entry name" value="ALKALI-SENSITIVE LINKAGE PROTEIN 1"/>
    <property type="match status" value="1"/>
</dbReference>
<name>A0AAN9YUM5_9PEZI</name>
<dbReference type="InterPro" id="IPR024655">
    <property type="entry name" value="Asl1_glyco_hydro_catalytic"/>
</dbReference>
<feature type="region of interest" description="Disordered" evidence="1">
    <location>
        <begin position="303"/>
        <end position="353"/>
    </location>
</feature>
<dbReference type="PANTHER" id="PTHR34154">
    <property type="entry name" value="ALKALI-SENSITIVE LINKAGE PROTEIN 1"/>
    <property type="match status" value="1"/>
</dbReference>
<evidence type="ECO:0000259" key="2">
    <source>
        <dbReference type="Pfam" id="PF11790"/>
    </source>
</evidence>
<evidence type="ECO:0000313" key="3">
    <source>
        <dbReference type="EMBL" id="KAK7757611.1"/>
    </source>
</evidence>
<sequence length="382" mass="41562">MTWDMRPLITIPILVLGFFALAVSTESIATSKRGISFMPETPSSDYDILLSSNSSPIAWYYTWSPIPAPAEQIFPWGDGSDIEFVPTLHSIGDGDLAEDIEKLSNLTDASKHLFTFNEPDGTTDSGGSAIGPREAAVAYIQQIVPLRARFKISHPSVTGSERGLQWLRDFELACREIDPEDGCPTDFVVAHWYGDLGGLAWWLGQLVDLYVNGGQHGFESEYDLEIWVKELGIPAEPEEANLAMMEQALPYLDGLGYVKHYAWFGTFRPQQANEWTGTGVALFQADGGLTDIGALYLGGEANGFQAGDKGRDPPPPPEDDDDDNNEGDLDGDDYNGGSQEDGDNSDEQSGDESIAASVDVGRILGTYLSAALVGAFWNYLNI</sequence>